<evidence type="ECO:0000313" key="3">
    <source>
        <dbReference type="Proteomes" id="UP000182826"/>
    </source>
</evidence>
<comment type="caution">
    <text evidence="2">The sequence shown here is derived from an EMBL/GenBank/DDBJ whole genome shotgun (WGS) entry which is preliminary data.</text>
</comment>
<accession>A0A1J7BSW6</accession>
<dbReference type="AlphaFoldDB" id="A0A1J7BSW6"/>
<dbReference type="RefSeq" id="WP_071637245.1">
    <property type="nucleotide sequence ID" value="NZ_MLFK01000007.1"/>
</dbReference>
<feature type="transmembrane region" description="Helical" evidence="1">
    <location>
        <begin position="83"/>
        <end position="105"/>
    </location>
</feature>
<evidence type="ECO:0000313" key="2">
    <source>
        <dbReference type="EMBL" id="OIV41693.1"/>
    </source>
</evidence>
<sequence>MMPYNLLLLPVMAGYFLLVYSVLFKYNTQRFLQNRLLFESVFVGVAIVFFGFILRTVIEILKPDWIAWSLTILKVFPINKVDYFWTVLFSSLLAIIFVPISNFILRKIWRKSTPIARAVDKNGDEIEKLFKRSFDEGVLIQVTLKNNKVYIGFSEMIPEPQRTNYLTITPIISGYRESETKKLIITTDYFKVIDDYIKSLAPDKKKISLNTDIILRQDEILTAGIYEQEIFDKFNTQAIVEKSKDIKSSLLDFAINFLQSLK</sequence>
<dbReference type="OrthoDB" id="751115at2"/>
<protein>
    <submittedName>
        <fullName evidence="2">Uncharacterized protein</fullName>
    </submittedName>
</protein>
<reference evidence="2 3" key="1">
    <citation type="submission" date="2016-10" db="EMBL/GenBank/DDBJ databases">
        <title>Draft Genome Sequence of Rhizobacteria Flavobacterium johnsoniae CI04.</title>
        <authorList>
            <person name="Bravo J.I."/>
            <person name="Lozano G.L."/>
            <person name="Handelsman J."/>
        </authorList>
    </citation>
    <scope>NUCLEOTIDE SEQUENCE [LARGE SCALE GENOMIC DNA]</scope>
    <source>
        <strain evidence="2 3">CI04</strain>
    </source>
</reference>
<organism evidence="2 3">
    <name type="scientific">Flavobacterium johnsoniae</name>
    <name type="common">Cytophaga johnsonae</name>
    <dbReference type="NCBI Taxonomy" id="986"/>
    <lineage>
        <taxon>Bacteria</taxon>
        <taxon>Pseudomonadati</taxon>
        <taxon>Bacteroidota</taxon>
        <taxon>Flavobacteriia</taxon>
        <taxon>Flavobacteriales</taxon>
        <taxon>Flavobacteriaceae</taxon>
        <taxon>Flavobacterium</taxon>
    </lineage>
</organism>
<evidence type="ECO:0000256" key="1">
    <source>
        <dbReference type="SAM" id="Phobius"/>
    </source>
</evidence>
<name>A0A1J7BSW6_FLAJO</name>
<keyword evidence="1" id="KW-1133">Transmembrane helix</keyword>
<feature type="transmembrane region" description="Helical" evidence="1">
    <location>
        <begin position="36"/>
        <end position="58"/>
    </location>
</feature>
<proteinExistence type="predicted"/>
<dbReference type="Proteomes" id="UP000182826">
    <property type="component" value="Unassembled WGS sequence"/>
</dbReference>
<gene>
    <name evidence="2" type="ORF">BKM63_14340</name>
</gene>
<keyword evidence="1" id="KW-0812">Transmembrane</keyword>
<feature type="transmembrane region" description="Helical" evidence="1">
    <location>
        <begin position="6"/>
        <end position="24"/>
    </location>
</feature>
<keyword evidence="1" id="KW-0472">Membrane</keyword>
<keyword evidence="3" id="KW-1185">Reference proteome</keyword>
<dbReference type="EMBL" id="MLFK01000007">
    <property type="protein sequence ID" value="OIV41693.1"/>
    <property type="molecule type" value="Genomic_DNA"/>
</dbReference>